<reference evidence="2 3" key="1">
    <citation type="submission" date="2015-09" db="EMBL/GenBank/DDBJ databases">
        <title>Host preference determinants of Valsa canker pathogens revealed by comparative genomics.</title>
        <authorList>
            <person name="Yin Z."/>
            <person name="Huang L."/>
        </authorList>
    </citation>
    <scope>NUCLEOTIDE SEQUENCE [LARGE SCALE GENOMIC DNA]</scope>
    <source>
        <strain evidence="2 3">YSFL</strain>
    </source>
</reference>
<sequence>MDFAMISLTVLVVRKLQTKPLIKTRLTFIFAVGGLSGVIGFVKIGIVCGTPNGYGHDNEQLLRLCTDL</sequence>
<dbReference type="STRING" id="252740.A0A423VHR3"/>
<feature type="transmembrane region" description="Helical" evidence="1">
    <location>
        <begin position="28"/>
        <end position="48"/>
    </location>
</feature>
<keyword evidence="3" id="KW-1185">Reference proteome</keyword>
<gene>
    <name evidence="2" type="ORF">VSDG_08436</name>
</gene>
<evidence type="ECO:0000313" key="3">
    <source>
        <dbReference type="Proteomes" id="UP000284375"/>
    </source>
</evidence>
<dbReference type="AlphaFoldDB" id="A0A423VHR3"/>
<protein>
    <submittedName>
        <fullName evidence="2">Uncharacterized protein</fullName>
    </submittedName>
</protein>
<dbReference type="EMBL" id="LJZO01000050">
    <property type="protein sequence ID" value="ROV90456.1"/>
    <property type="molecule type" value="Genomic_DNA"/>
</dbReference>
<comment type="caution">
    <text evidence="2">The sequence shown here is derived from an EMBL/GenBank/DDBJ whole genome shotgun (WGS) entry which is preliminary data.</text>
</comment>
<accession>A0A423VHR3</accession>
<evidence type="ECO:0000313" key="2">
    <source>
        <dbReference type="EMBL" id="ROV90456.1"/>
    </source>
</evidence>
<dbReference type="Proteomes" id="UP000284375">
    <property type="component" value="Unassembled WGS sequence"/>
</dbReference>
<keyword evidence="1" id="KW-0472">Membrane</keyword>
<name>A0A423VHR3_CYTCH</name>
<dbReference type="OrthoDB" id="444631at2759"/>
<keyword evidence="1" id="KW-1133">Transmembrane helix</keyword>
<keyword evidence="1" id="KW-0812">Transmembrane</keyword>
<proteinExistence type="predicted"/>
<evidence type="ECO:0000256" key="1">
    <source>
        <dbReference type="SAM" id="Phobius"/>
    </source>
</evidence>
<organism evidence="2 3">
    <name type="scientific">Cytospora chrysosperma</name>
    <name type="common">Cytospora canker fungus</name>
    <name type="synonym">Sphaeria chrysosperma</name>
    <dbReference type="NCBI Taxonomy" id="252740"/>
    <lineage>
        <taxon>Eukaryota</taxon>
        <taxon>Fungi</taxon>
        <taxon>Dikarya</taxon>
        <taxon>Ascomycota</taxon>
        <taxon>Pezizomycotina</taxon>
        <taxon>Sordariomycetes</taxon>
        <taxon>Sordariomycetidae</taxon>
        <taxon>Diaporthales</taxon>
        <taxon>Cytosporaceae</taxon>
        <taxon>Cytospora</taxon>
    </lineage>
</organism>